<dbReference type="EMBL" id="BTRK01000004">
    <property type="protein sequence ID" value="GMR48573.1"/>
    <property type="molecule type" value="Genomic_DNA"/>
</dbReference>
<dbReference type="GO" id="GO:0009435">
    <property type="term" value="P:NAD+ biosynthetic process"/>
    <property type="evidence" value="ECO:0007669"/>
    <property type="project" value="InterPro"/>
</dbReference>
<name>A0AAN5CQ35_9BILA</name>
<evidence type="ECO:0000313" key="13">
    <source>
        <dbReference type="Proteomes" id="UP001328107"/>
    </source>
</evidence>
<comment type="catalytic activity">
    <reaction evidence="8">
        <text>beta-nicotinamide D-ribonucleotide + diphosphate = 5-phospho-alpha-D-ribose 1-diphosphate + nicotinamide + H(+)</text>
        <dbReference type="Rhea" id="RHEA:16149"/>
        <dbReference type="ChEBI" id="CHEBI:14649"/>
        <dbReference type="ChEBI" id="CHEBI:15378"/>
        <dbReference type="ChEBI" id="CHEBI:17154"/>
        <dbReference type="ChEBI" id="CHEBI:33019"/>
        <dbReference type="ChEBI" id="CHEBI:58017"/>
        <dbReference type="EC" id="2.4.2.12"/>
    </reaction>
    <physiologicalReaction direction="right-to-left" evidence="8">
        <dbReference type="Rhea" id="RHEA:16151"/>
    </physiologicalReaction>
</comment>
<dbReference type="Gene3D" id="3.20.20.70">
    <property type="entry name" value="Aldolase class I"/>
    <property type="match status" value="1"/>
</dbReference>
<feature type="domain" description="Nicotinate/nicotinamide phosphoribosyltransferase" evidence="10">
    <location>
        <begin position="188"/>
        <end position="445"/>
    </location>
</feature>
<dbReference type="NCBIfam" id="NF006629">
    <property type="entry name" value="PRK09198.1"/>
    <property type="match status" value="1"/>
</dbReference>
<dbReference type="InterPro" id="IPR036068">
    <property type="entry name" value="Nicotinate_pribotase-like_C"/>
</dbReference>
<evidence type="ECO:0000313" key="12">
    <source>
        <dbReference type="EMBL" id="GMR48573.1"/>
    </source>
</evidence>
<keyword evidence="4" id="KW-0808">Transferase</keyword>
<evidence type="ECO:0000256" key="7">
    <source>
        <dbReference type="ARBA" id="ARBA00035036"/>
    </source>
</evidence>
<evidence type="ECO:0000256" key="1">
    <source>
        <dbReference type="ARBA" id="ARBA00010897"/>
    </source>
</evidence>
<feature type="binding site" evidence="9">
    <location>
        <position position="245"/>
    </location>
    <ligand>
        <name>diphosphate</name>
        <dbReference type="ChEBI" id="CHEBI:33019"/>
    </ligand>
</feature>
<dbReference type="Pfam" id="PF18127">
    <property type="entry name" value="NAMPT_N"/>
    <property type="match status" value="1"/>
</dbReference>
<accession>A0AAN5CQ35</accession>
<evidence type="ECO:0000259" key="11">
    <source>
        <dbReference type="Pfam" id="PF18127"/>
    </source>
</evidence>
<dbReference type="InterPro" id="IPR016471">
    <property type="entry name" value="Nicotinamide_PRibTrfase"/>
</dbReference>
<evidence type="ECO:0000256" key="8">
    <source>
        <dbReference type="ARBA" id="ARBA00047835"/>
    </source>
</evidence>
<keyword evidence="13" id="KW-1185">Reference proteome</keyword>
<evidence type="ECO:0000259" key="10">
    <source>
        <dbReference type="Pfam" id="PF04095"/>
    </source>
</evidence>
<dbReference type="Proteomes" id="UP001328107">
    <property type="component" value="Unassembled WGS sequence"/>
</dbReference>
<evidence type="ECO:0000256" key="2">
    <source>
        <dbReference type="ARBA" id="ARBA00022642"/>
    </source>
</evidence>
<comment type="pathway">
    <text evidence="5">Cofactor biosynthesis; NAD(+) biosynthesis; nicotinamide D-ribonucleotide from 5-phospho-alpha-D-ribose 1-diphosphate and nicotinamide: step 1/1.</text>
</comment>
<feature type="binding site" evidence="9">
    <location>
        <position position="219"/>
    </location>
    <ligand>
        <name>beta-nicotinamide D-ribonucleotide</name>
        <dbReference type="ChEBI" id="CHEBI:14649"/>
    </ligand>
</feature>
<proteinExistence type="inferred from homology"/>
<comment type="similarity">
    <text evidence="1">Belongs to the NAPRTase family.</text>
</comment>
<evidence type="ECO:0000256" key="9">
    <source>
        <dbReference type="PIRSR" id="PIRSR005943-1"/>
    </source>
</evidence>
<evidence type="ECO:0000256" key="6">
    <source>
        <dbReference type="ARBA" id="ARBA00035024"/>
    </source>
</evidence>
<dbReference type="SUPFAM" id="SSF51690">
    <property type="entry name" value="Nicotinate/Quinolinate PRTase C-terminal domain-like"/>
    <property type="match status" value="1"/>
</dbReference>
<dbReference type="Pfam" id="PF04095">
    <property type="entry name" value="NAPRTase"/>
    <property type="match status" value="1"/>
</dbReference>
<dbReference type="AlphaFoldDB" id="A0AAN5CQ35"/>
<dbReference type="InterPro" id="IPR041525">
    <property type="entry name" value="N/Namide_PRibTrfase"/>
</dbReference>
<feature type="binding site" evidence="9">
    <location>
        <begin position="351"/>
        <end position="352"/>
    </location>
    <ligand>
        <name>beta-nicotinamide D-ribonucleotide</name>
        <dbReference type="ChEBI" id="CHEBI:14649"/>
    </ligand>
</feature>
<evidence type="ECO:0000256" key="3">
    <source>
        <dbReference type="ARBA" id="ARBA00022676"/>
    </source>
</evidence>
<dbReference type="InterPro" id="IPR041529">
    <property type="entry name" value="DUF5598"/>
</dbReference>
<feature type="binding site" evidence="9">
    <location>
        <position position="309"/>
    </location>
    <ligand>
        <name>diphosphate</name>
        <dbReference type="ChEBI" id="CHEBI:33019"/>
    </ligand>
</feature>
<dbReference type="PANTHER" id="PTHR43816:SF1">
    <property type="entry name" value="NICOTINAMIDE PHOSPHORIBOSYLTRANSFERASE"/>
    <property type="match status" value="1"/>
</dbReference>
<feature type="domain" description="Nicotinamide phosphoribosyltransferase N-terminal" evidence="11">
    <location>
        <begin position="19"/>
        <end position="116"/>
    </location>
</feature>
<evidence type="ECO:0000256" key="5">
    <source>
        <dbReference type="ARBA" id="ARBA00035007"/>
    </source>
</evidence>
<keyword evidence="2" id="KW-0662">Pyridine nucleotide biosynthesis</keyword>
<organism evidence="12 13">
    <name type="scientific">Pristionchus mayeri</name>
    <dbReference type="NCBI Taxonomy" id="1317129"/>
    <lineage>
        <taxon>Eukaryota</taxon>
        <taxon>Metazoa</taxon>
        <taxon>Ecdysozoa</taxon>
        <taxon>Nematoda</taxon>
        <taxon>Chromadorea</taxon>
        <taxon>Rhabditida</taxon>
        <taxon>Rhabditina</taxon>
        <taxon>Diplogasteromorpha</taxon>
        <taxon>Diplogasteroidea</taxon>
        <taxon>Neodiplogasteridae</taxon>
        <taxon>Pristionchus</taxon>
    </lineage>
</organism>
<feature type="non-terminal residue" evidence="12">
    <location>
        <position position="1"/>
    </location>
</feature>
<protein>
    <recommendedName>
        <fullName evidence="7">Nicotinamide phosphoribosyltransferase</fullName>
        <ecNumber evidence="6">2.4.2.12</ecNumber>
    </recommendedName>
</protein>
<feature type="binding site" evidence="9">
    <location>
        <position position="382"/>
    </location>
    <ligand>
        <name>beta-nicotinamide D-ribonucleotide</name>
        <dbReference type="ChEBI" id="CHEBI:14649"/>
    </ligand>
</feature>
<feature type="binding site" evidence="9">
    <location>
        <begin position="309"/>
        <end position="311"/>
    </location>
    <ligand>
        <name>beta-nicotinamide D-ribonucleotide</name>
        <dbReference type="ChEBI" id="CHEBI:14649"/>
    </ligand>
</feature>
<dbReference type="EC" id="2.4.2.12" evidence="6"/>
<dbReference type="PIRSF" id="PIRSF005943">
    <property type="entry name" value="NMPRT"/>
    <property type="match status" value="1"/>
</dbReference>
<comment type="caution">
    <text evidence="12">The sequence shown here is derived from an EMBL/GenBank/DDBJ whole genome shotgun (WGS) entry which is preliminary data.</text>
</comment>
<gene>
    <name evidence="12" type="ORF">PMAYCL1PPCAC_18768</name>
</gene>
<feature type="binding site" evidence="9">
    <location>
        <position position="390"/>
    </location>
    <ligand>
        <name>beta-nicotinamide D-ribonucleotide</name>
        <dbReference type="ChEBI" id="CHEBI:14649"/>
    </ligand>
</feature>
<dbReference type="GO" id="GO:0047280">
    <property type="term" value="F:nicotinamide phosphoribosyltransferase activity"/>
    <property type="evidence" value="ECO:0007669"/>
    <property type="project" value="UniProtKB-EC"/>
</dbReference>
<reference evidence="13" key="1">
    <citation type="submission" date="2022-10" db="EMBL/GenBank/DDBJ databases">
        <title>Genome assembly of Pristionchus species.</title>
        <authorList>
            <person name="Yoshida K."/>
            <person name="Sommer R.J."/>
        </authorList>
    </citation>
    <scope>NUCLEOTIDE SEQUENCE [LARGE SCALE GENOMIC DNA]</scope>
    <source>
        <strain evidence="13">RS5460</strain>
    </source>
</reference>
<feature type="binding site" evidence="9">
    <location>
        <position position="196"/>
    </location>
    <ligand>
        <name>diphosphate</name>
        <dbReference type="ChEBI" id="CHEBI:33019"/>
    </ligand>
</feature>
<dbReference type="PANTHER" id="PTHR43816">
    <property type="entry name" value="NICOTINAMIDE PHOSPHORIBOSYLTRANSFERASE"/>
    <property type="match status" value="1"/>
</dbReference>
<dbReference type="InterPro" id="IPR013785">
    <property type="entry name" value="Aldolase_TIM"/>
</dbReference>
<evidence type="ECO:0000256" key="4">
    <source>
        <dbReference type="ARBA" id="ARBA00022679"/>
    </source>
</evidence>
<dbReference type="CDD" id="cd01569">
    <property type="entry name" value="PBEF_like"/>
    <property type="match status" value="1"/>
</dbReference>
<sequence length="506" mass="56657">SKFYANRLTMIGEMNAVENVLYVADSYKITHHNQYPEGTTNVYSYFESRGGKFDKVCFFGLQYIIKRWLVGTVVDKQMVQQAKHFYKVHFGNLDLFNEDGWNYIVDKHNGRLPLRIKAVPEGTVVPVKNVLFTVENTDTNVPWLTNWFETLLVQVWYPMTVCTNSRAQKEIIAGFLRDTTDSVAGLPFKLHDFGYRGASSVESAGIGGAAHLVNFMGTDTIAGLQLCRKYYGCLMAGFSIPAAEHSTITTWREVGEADAYRNMLDQFPEGLVSVVSDSYDIYRAVGDIWGDELRDKVIERGDKGCLVIRPDSGDPATVVLKVLNLLAEKFPCRKNNKGYTVLPSYLRVMQGDGISYETIDNILSKITSEGWSAENVVFGTGGALLQKLDRDTQKCAFKCSHVVINGESRNVCKNPSTDAGKRSKKGILTLERTADGEYTTVEEGKGDPAKDVLQLVYENGRLLIDWTLEDIRERAEIDLVKEIKAREQTTEVVNGLNKKESVVTAH</sequence>
<keyword evidence="3" id="KW-0328">Glycosyltransferase</keyword>